<feature type="non-terminal residue" evidence="2">
    <location>
        <position position="1"/>
    </location>
</feature>
<sequence>GQKVIQSENLASTSQVIGIRVALNMMGGLRAKRPHCTKLRDLFKHVKLDFHLDTFRHETPKPIIDSCRHGHPTSSSKHPLDPFKHESF</sequence>
<proteinExistence type="predicted"/>
<evidence type="ECO:0000313" key="2">
    <source>
        <dbReference type="EMBL" id="KAH9329098.1"/>
    </source>
</evidence>
<dbReference type="Proteomes" id="UP000824469">
    <property type="component" value="Unassembled WGS sequence"/>
</dbReference>
<accession>A0AA38GVS4</accession>
<organism evidence="2 3">
    <name type="scientific">Taxus chinensis</name>
    <name type="common">Chinese yew</name>
    <name type="synonym">Taxus wallichiana var. chinensis</name>
    <dbReference type="NCBI Taxonomy" id="29808"/>
    <lineage>
        <taxon>Eukaryota</taxon>
        <taxon>Viridiplantae</taxon>
        <taxon>Streptophyta</taxon>
        <taxon>Embryophyta</taxon>
        <taxon>Tracheophyta</taxon>
        <taxon>Spermatophyta</taxon>
        <taxon>Pinopsida</taxon>
        <taxon>Pinidae</taxon>
        <taxon>Conifers II</taxon>
        <taxon>Cupressales</taxon>
        <taxon>Taxaceae</taxon>
        <taxon>Taxus</taxon>
    </lineage>
</organism>
<dbReference type="AlphaFoldDB" id="A0AA38GVS4"/>
<dbReference type="EMBL" id="JAHRHJ020000001">
    <property type="protein sequence ID" value="KAH9329098.1"/>
    <property type="molecule type" value="Genomic_DNA"/>
</dbReference>
<evidence type="ECO:0000256" key="1">
    <source>
        <dbReference type="SAM" id="MobiDB-lite"/>
    </source>
</evidence>
<name>A0AA38GVS4_TAXCH</name>
<feature type="region of interest" description="Disordered" evidence="1">
    <location>
        <begin position="61"/>
        <end position="88"/>
    </location>
</feature>
<reference evidence="2 3" key="1">
    <citation type="journal article" date="2021" name="Nat. Plants">
        <title>The Taxus genome provides insights into paclitaxel biosynthesis.</title>
        <authorList>
            <person name="Xiong X."/>
            <person name="Gou J."/>
            <person name="Liao Q."/>
            <person name="Li Y."/>
            <person name="Zhou Q."/>
            <person name="Bi G."/>
            <person name="Li C."/>
            <person name="Du R."/>
            <person name="Wang X."/>
            <person name="Sun T."/>
            <person name="Guo L."/>
            <person name="Liang H."/>
            <person name="Lu P."/>
            <person name="Wu Y."/>
            <person name="Zhang Z."/>
            <person name="Ro D.K."/>
            <person name="Shang Y."/>
            <person name="Huang S."/>
            <person name="Yan J."/>
        </authorList>
    </citation>
    <scope>NUCLEOTIDE SEQUENCE [LARGE SCALE GENOMIC DNA]</scope>
    <source>
        <strain evidence="2">Ta-2019</strain>
    </source>
</reference>
<keyword evidence="3" id="KW-1185">Reference proteome</keyword>
<protein>
    <submittedName>
        <fullName evidence="2">Uncharacterized protein</fullName>
    </submittedName>
</protein>
<feature type="compositionally biased region" description="Basic and acidic residues" evidence="1">
    <location>
        <begin position="78"/>
        <end position="88"/>
    </location>
</feature>
<gene>
    <name evidence="2" type="ORF">KI387_001206</name>
</gene>
<evidence type="ECO:0000313" key="3">
    <source>
        <dbReference type="Proteomes" id="UP000824469"/>
    </source>
</evidence>
<feature type="non-terminal residue" evidence="2">
    <location>
        <position position="88"/>
    </location>
</feature>
<comment type="caution">
    <text evidence="2">The sequence shown here is derived from an EMBL/GenBank/DDBJ whole genome shotgun (WGS) entry which is preliminary data.</text>
</comment>